<evidence type="ECO:0000313" key="6">
    <source>
        <dbReference type="Proteomes" id="UP000830454"/>
    </source>
</evidence>
<keyword evidence="6" id="KW-1185">Reference proteome</keyword>
<comment type="similarity">
    <text evidence="1">Belongs to the 'phage' integrase family.</text>
</comment>
<dbReference type="Proteomes" id="UP000830454">
    <property type="component" value="Chromosome"/>
</dbReference>
<reference evidence="5" key="2">
    <citation type="submission" date="2022-04" db="EMBL/GenBank/DDBJ databases">
        <title>Complete Genome Sequence of Flavobacterium sediminilitoris YSM-43, Isolated from a Tidal Sediment.</title>
        <authorList>
            <person name="Lee P.A."/>
        </authorList>
    </citation>
    <scope>NUCLEOTIDE SEQUENCE</scope>
    <source>
        <strain evidence="5">YSM-43</strain>
    </source>
</reference>
<dbReference type="InterPro" id="IPR025269">
    <property type="entry name" value="SAM-like_dom"/>
</dbReference>
<feature type="domain" description="Tyr recombinase" evidence="4">
    <location>
        <begin position="226"/>
        <end position="395"/>
    </location>
</feature>
<dbReference type="InterPro" id="IPR002104">
    <property type="entry name" value="Integrase_catalytic"/>
</dbReference>
<reference evidence="5" key="1">
    <citation type="submission" date="2021-12" db="EMBL/GenBank/DDBJ databases">
        <authorList>
            <person name="Cha I.-T."/>
            <person name="Lee K.-E."/>
            <person name="Park S.-J."/>
        </authorList>
    </citation>
    <scope>NUCLEOTIDE SEQUENCE</scope>
    <source>
        <strain evidence="5">YSM-43</strain>
    </source>
</reference>
<dbReference type="InterPro" id="IPR035386">
    <property type="entry name" value="Arm-DNA-bind_5"/>
</dbReference>
<dbReference type="InterPro" id="IPR010998">
    <property type="entry name" value="Integrase_recombinase_N"/>
</dbReference>
<dbReference type="Gene3D" id="1.10.443.10">
    <property type="entry name" value="Intergrase catalytic core"/>
    <property type="match status" value="1"/>
</dbReference>
<proteinExistence type="inferred from homology"/>
<gene>
    <name evidence="5" type="ORF">LXD69_10275</name>
</gene>
<evidence type="ECO:0000313" key="5">
    <source>
        <dbReference type="EMBL" id="UOX32438.1"/>
    </source>
</evidence>
<dbReference type="SUPFAM" id="SSF56349">
    <property type="entry name" value="DNA breaking-rejoining enzymes"/>
    <property type="match status" value="1"/>
</dbReference>
<keyword evidence="2" id="KW-0238">DNA-binding</keyword>
<dbReference type="InterPro" id="IPR013762">
    <property type="entry name" value="Integrase-like_cat_sf"/>
</dbReference>
<dbReference type="Pfam" id="PF00589">
    <property type="entry name" value="Phage_integrase"/>
    <property type="match status" value="1"/>
</dbReference>
<dbReference type="PANTHER" id="PTHR30349">
    <property type="entry name" value="PHAGE INTEGRASE-RELATED"/>
    <property type="match status" value="1"/>
</dbReference>
<dbReference type="Pfam" id="PF13102">
    <property type="entry name" value="Phage_int_SAM_5"/>
    <property type="match status" value="1"/>
</dbReference>
<dbReference type="PANTHER" id="PTHR30349:SF64">
    <property type="entry name" value="PROPHAGE INTEGRASE INTD-RELATED"/>
    <property type="match status" value="1"/>
</dbReference>
<dbReference type="RefSeq" id="WP_246915202.1">
    <property type="nucleotide sequence ID" value="NZ_CP090145.1"/>
</dbReference>
<dbReference type="CDD" id="cd01185">
    <property type="entry name" value="INTN1_C_like"/>
    <property type="match status" value="1"/>
</dbReference>
<protein>
    <submittedName>
        <fullName evidence="5">Site-specific integrase</fullName>
    </submittedName>
</protein>
<dbReference type="InterPro" id="IPR011010">
    <property type="entry name" value="DNA_brk_join_enz"/>
</dbReference>
<evidence type="ECO:0000256" key="2">
    <source>
        <dbReference type="ARBA" id="ARBA00023125"/>
    </source>
</evidence>
<evidence type="ECO:0000256" key="1">
    <source>
        <dbReference type="ARBA" id="ARBA00008857"/>
    </source>
</evidence>
<dbReference type="PROSITE" id="PS51898">
    <property type="entry name" value="TYR_RECOMBINASE"/>
    <property type="match status" value="1"/>
</dbReference>
<evidence type="ECO:0000256" key="3">
    <source>
        <dbReference type="ARBA" id="ARBA00023172"/>
    </source>
</evidence>
<name>A0ABY4HIP5_9FLAO</name>
<dbReference type="Pfam" id="PF17293">
    <property type="entry name" value="Arm-DNA-bind_5"/>
    <property type="match status" value="1"/>
</dbReference>
<dbReference type="Gene3D" id="1.10.150.130">
    <property type="match status" value="1"/>
</dbReference>
<sequence length="402" mass="47308">MLENKILINNYPINYPIKMNGKLSYKVKIKKDHIRVDGTCAIYVQCFLNSNKKMFPVNISVKPSEFDDLKQRVKTSNKNYKDYNIIIEKLLSQIHEIELNYRLTGMALTMENLVRELTNPTSWIDFIQFWDEELVRQKGIIKDSTLRQQRSAFSKLKEYKETIYFHELNEEFFEDILKWLRTTKKNGKNTIASFIKNFKKYLHIAQKRGIRTPLSFDDIKTPSFKGNRTFLDALEITQLYKYYNSEFINETHKTVIAMFLFSCFSGLRISDILRFDKENIIGDYIVFVAQKTEKLQRITLNNSAKKFLEGNLIFNNKFTGEYINRTLKDICKITGIKKRVSFHVARHTFATNFLISGGRIEVLQKILGHSKIEETMIYVHIVESISNEQMFNLDDILNINAL</sequence>
<dbReference type="InterPro" id="IPR050090">
    <property type="entry name" value="Tyrosine_recombinase_XerCD"/>
</dbReference>
<evidence type="ECO:0000259" key="4">
    <source>
        <dbReference type="PROSITE" id="PS51898"/>
    </source>
</evidence>
<accession>A0ABY4HIP5</accession>
<dbReference type="EMBL" id="CP090145">
    <property type="protein sequence ID" value="UOX32438.1"/>
    <property type="molecule type" value="Genomic_DNA"/>
</dbReference>
<keyword evidence="3" id="KW-0233">DNA recombination</keyword>
<organism evidence="5 6">
    <name type="scientific">Flavobacterium sediminilitoris</name>
    <dbReference type="NCBI Taxonomy" id="2024526"/>
    <lineage>
        <taxon>Bacteria</taxon>
        <taxon>Pseudomonadati</taxon>
        <taxon>Bacteroidota</taxon>
        <taxon>Flavobacteriia</taxon>
        <taxon>Flavobacteriales</taxon>
        <taxon>Flavobacteriaceae</taxon>
        <taxon>Flavobacterium</taxon>
    </lineage>
</organism>